<feature type="transmembrane region" description="Helical" evidence="5">
    <location>
        <begin position="6"/>
        <end position="28"/>
    </location>
</feature>
<dbReference type="GO" id="GO:0012505">
    <property type="term" value="C:endomembrane system"/>
    <property type="evidence" value="ECO:0007669"/>
    <property type="project" value="UniProtKB-SubCell"/>
</dbReference>
<sequence>MRAFGSLMALEALALVALVAASVVPYFLNKSSERLFTPFPGFVALRFPVEGKPTQGKSRIVEASLDLAIVITVILMLIGYTLIVRTLVPKSPAGGAFVPLIPGVTVPVNLLVSLIWIIAIAVVVHELFHYLACVWQGIRVRSAGVGLLLFFPIAFVEPDEENLMRSPPRARARVYSAGPAANGVLAALALVLITVLIEKGVYVIDVEEGSPAWAAGIKKGDVIIEVNGQRVNNLIDLRKAISSGELLKVVVLRGEEKVTLLVNKDGRERIGVYVLPWVPKGPLRGLPPEEAAKAVQTLFWTHGVNLGLGVVNALPMFITDGGKLVSEVKRVRRLSSVADAFQLITVILFVHALVGSLRPLA</sequence>
<evidence type="ECO:0000259" key="6">
    <source>
        <dbReference type="PROSITE" id="PS50106"/>
    </source>
</evidence>
<dbReference type="SUPFAM" id="SSF50156">
    <property type="entry name" value="PDZ domain-like"/>
    <property type="match status" value="1"/>
</dbReference>
<dbReference type="PANTHER" id="PTHR13325">
    <property type="entry name" value="PROTEASE M50 MEMBRANE-BOUND TRANSCRIPTION FACTOR SITE 2 PROTEASE"/>
    <property type="match status" value="1"/>
</dbReference>
<evidence type="ECO:0000256" key="5">
    <source>
        <dbReference type="SAM" id="Phobius"/>
    </source>
</evidence>
<feature type="transmembrane region" description="Helical" evidence="5">
    <location>
        <begin position="108"/>
        <end position="128"/>
    </location>
</feature>
<feature type="transmembrane region" description="Helical" evidence="5">
    <location>
        <begin position="140"/>
        <end position="156"/>
    </location>
</feature>
<protein>
    <submittedName>
        <fullName evidence="7">Peptidase M50</fullName>
    </submittedName>
</protein>
<evidence type="ECO:0000313" key="8">
    <source>
        <dbReference type="Proteomes" id="UP000000262"/>
    </source>
</evidence>
<dbReference type="PRINTS" id="PR01000">
    <property type="entry name" value="SREBPS2PTASE"/>
</dbReference>
<dbReference type="SMART" id="SM00228">
    <property type="entry name" value="PDZ"/>
    <property type="match status" value="1"/>
</dbReference>
<proteinExistence type="predicted"/>
<dbReference type="PhylomeDB" id="A8ABY6"/>
<dbReference type="PROSITE" id="PS50106">
    <property type="entry name" value="PDZ"/>
    <property type="match status" value="1"/>
</dbReference>
<dbReference type="InterPro" id="IPR001478">
    <property type="entry name" value="PDZ"/>
</dbReference>
<dbReference type="Gene3D" id="2.30.42.10">
    <property type="match status" value="1"/>
</dbReference>
<dbReference type="AlphaFoldDB" id="A8ABY6"/>
<evidence type="ECO:0000256" key="3">
    <source>
        <dbReference type="ARBA" id="ARBA00022989"/>
    </source>
</evidence>
<feature type="transmembrane region" description="Helical" evidence="5">
    <location>
        <begin position="176"/>
        <end position="197"/>
    </location>
</feature>
<dbReference type="KEGG" id="iho:Igni_1262"/>
<dbReference type="STRING" id="453591.Igni_1262"/>
<dbReference type="GO" id="GO:0005737">
    <property type="term" value="C:cytoplasm"/>
    <property type="evidence" value="ECO:0007669"/>
    <property type="project" value="TreeGrafter"/>
</dbReference>
<accession>A8ABY6</accession>
<dbReference type="InterPro" id="IPR041489">
    <property type="entry name" value="PDZ_6"/>
</dbReference>
<feature type="transmembrane region" description="Helical" evidence="5">
    <location>
        <begin position="67"/>
        <end position="88"/>
    </location>
</feature>
<feature type="transmembrane region" description="Helical" evidence="5">
    <location>
        <begin position="337"/>
        <end position="357"/>
    </location>
</feature>
<dbReference type="GO" id="GO:0004222">
    <property type="term" value="F:metalloendopeptidase activity"/>
    <property type="evidence" value="ECO:0007669"/>
    <property type="project" value="InterPro"/>
</dbReference>
<organism evidence="7 8">
    <name type="scientific">Ignicoccus hospitalis (strain KIN4/I / DSM 18386 / JCM 14125)</name>
    <dbReference type="NCBI Taxonomy" id="453591"/>
    <lineage>
        <taxon>Archaea</taxon>
        <taxon>Thermoproteota</taxon>
        <taxon>Thermoprotei</taxon>
        <taxon>Desulfurococcales</taxon>
        <taxon>Desulfurococcaceae</taxon>
        <taxon>Ignicoccus</taxon>
    </lineage>
</organism>
<comment type="subcellular location">
    <subcellularLocation>
        <location evidence="1">Endomembrane system</location>
        <topology evidence="1">Multi-pass membrane protein</topology>
    </subcellularLocation>
</comment>
<dbReference type="Proteomes" id="UP000000262">
    <property type="component" value="Chromosome"/>
</dbReference>
<evidence type="ECO:0000256" key="1">
    <source>
        <dbReference type="ARBA" id="ARBA00004127"/>
    </source>
</evidence>
<reference evidence="7 8" key="1">
    <citation type="journal article" date="2008" name="Genome Biol.">
        <title>A genomic analysis of the archaeal system Ignicoccus hospitalis-Nanoarchaeum equitans.</title>
        <authorList>
            <person name="Podar M."/>
            <person name="Anderson I."/>
            <person name="Makarova K.S."/>
            <person name="Elkins J.G."/>
            <person name="Ivanova N."/>
            <person name="Wall M.A."/>
            <person name="Lykidis A."/>
            <person name="Mavromatis K."/>
            <person name="Sun H."/>
            <person name="Hudson M.E."/>
            <person name="Chen W."/>
            <person name="Deciu C."/>
            <person name="Hutchison D."/>
            <person name="Eads J.R."/>
            <person name="Anderson A."/>
            <person name="Fernandes F."/>
            <person name="Szeto E."/>
            <person name="Lapidus A."/>
            <person name="Kyrpides N.C."/>
            <person name="Saier M.H.Jr."/>
            <person name="Richardson P.M."/>
            <person name="Rachel R."/>
            <person name="Huber H."/>
            <person name="Eisen J.A."/>
            <person name="Koonin E.V."/>
            <person name="Keller M."/>
            <person name="Stetter K.O."/>
        </authorList>
    </citation>
    <scope>NUCLEOTIDE SEQUENCE [LARGE SCALE GENOMIC DNA]</scope>
    <source>
        <strain evidence="8">KIN4/I / DSM 18386 / JCM 14125</strain>
    </source>
</reference>
<keyword evidence="8" id="KW-1185">Reference proteome</keyword>
<dbReference type="GO" id="GO:0031293">
    <property type="term" value="P:membrane protein intracellular domain proteolysis"/>
    <property type="evidence" value="ECO:0007669"/>
    <property type="project" value="TreeGrafter"/>
</dbReference>
<dbReference type="PANTHER" id="PTHR13325:SF3">
    <property type="entry name" value="MEMBRANE-BOUND TRANSCRIPTION FACTOR SITE-2 PROTEASE"/>
    <property type="match status" value="1"/>
</dbReference>
<name>A8ABY6_IGNH4</name>
<dbReference type="InterPro" id="IPR001193">
    <property type="entry name" value="MBTPS2"/>
</dbReference>
<feature type="domain" description="PDZ" evidence="6">
    <location>
        <begin position="198"/>
        <end position="234"/>
    </location>
</feature>
<dbReference type="Pfam" id="PF02163">
    <property type="entry name" value="Peptidase_M50"/>
    <property type="match status" value="1"/>
</dbReference>
<dbReference type="InterPro" id="IPR008915">
    <property type="entry name" value="Peptidase_M50"/>
</dbReference>
<keyword evidence="3 5" id="KW-1133">Transmembrane helix</keyword>
<dbReference type="eggNOG" id="arCOG04064">
    <property type="taxonomic scope" value="Archaea"/>
</dbReference>
<dbReference type="Pfam" id="PF17820">
    <property type="entry name" value="PDZ_6"/>
    <property type="match status" value="1"/>
</dbReference>
<dbReference type="GO" id="GO:0016020">
    <property type="term" value="C:membrane"/>
    <property type="evidence" value="ECO:0007669"/>
    <property type="project" value="InterPro"/>
</dbReference>
<evidence type="ECO:0000256" key="4">
    <source>
        <dbReference type="ARBA" id="ARBA00023136"/>
    </source>
</evidence>
<dbReference type="HOGENOM" id="CLU_042134_0_0_2"/>
<evidence type="ECO:0000256" key="2">
    <source>
        <dbReference type="ARBA" id="ARBA00022692"/>
    </source>
</evidence>
<keyword evidence="2 5" id="KW-0812">Transmembrane</keyword>
<keyword evidence="4 5" id="KW-0472">Membrane</keyword>
<dbReference type="InterPro" id="IPR036034">
    <property type="entry name" value="PDZ_sf"/>
</dbReference>
<evidence type="ECO:0000313" key="7">
    <source>
        <dbReference type="EMBL" id="ABU82438.1"/>
    </source>
</evidence>
<gene>
    <name evidence="7" type="ordered locus">Igni_1262</name>
</gene>
<dbReference type="EMBL" id="CP000816">
    <property type="protein sequence ID" value="ABU82438.1"/>
    <property type="molecule type" value="Genomic_DNA"/>
</dbReference>